<dbReference type="SUPFAM" id="SSF111347">
    <property type="entry name" value="Rap/Ran-GAP"/>
    <property type="match status" value="1"/>
</dbReference>
<dbReference type="FunFam" id="3.40.50.11210:FF:000001">
    <property type="entry name" value="Ral GTPase-activating protein subunit alpha-1 isoform 1"/>
    <property type="match status" value="1"/>
</dbReference>
<feature type="region of interest" description="Disordered" evidence="2">
    <location>
        <begin position="1699"/>
        <end position="1732"/>
    </location>
</feature>
<dbReference type="InterPro" id="IPR027107">
    <property type="entry name" value="Tuberin/Ral-act_asu"/>
</dbReference>
<gene>
    <name evidence="4" type="ORF">LPJ53_002271</name>
</gene>
<feature type="region of interest" description="Disordered" evidence="2">
    <location>
        <begin position="789"/>
        <end position="875"/>
    </location>
</feature>
<dbReference type="GO" id="GO:0005096">
    <property type="term" value="F:GTPase activator activity"/>
    <property type="evidence" value="ECO:0007669"/>
    <property type="project" value="UniProtKB-KW"/>
</dbReference>
<keyword evidence="1" id="KW-0343">GTPase activation</keyword>
<reference evidence="4" key="1">
    <citation type="submission" date="2022-07" db="EMBL/GenBank/DDBJ databases">
        <title>Phylogenomic reconstructions and comparative analyses of Kickxellomycotina fungi.</title>
        <authorList>
            <person name="Reynolds N.K."/>
            <person name="Stajich J.E."/>
            <person name="Barry K."/>
            <person name="Grigoriev I.V."/>
            <person name="Crous P."/>
            <person name="Smith M.E."/>
        </authorList>
    </citation>
    <scope>NUCLEOTIDE SEQUENCE</scope>
    <source>
        <strain evidence="4">NBRC 32514</strain>
    </source>
</reference>
<dbReference type="Gene3D" id="3.40.50.11210">
    <property type="entry name" value="Rap/Ran-GAP"/>
    <property type="match status" value="1"/>
</dbReference>
<sequence>MFKRSSAKNENSWDLSPDHPVLDPSDTEPLPDTLGVVGSLPPTYQISVRQSFVERLRDAACDNHDSALCWFNTKLPPATRLRAFADFTNHCEPNEAVWVYARFYVSIFDMLHRTFVNQILYLNSLPERFLSPTCSAMSDLWEPLVCLHKILELLPKLVATGWRRDEIENMMIVVLDHGNNQDVRVLGYYTLCLYIVASGGVCSERTVDLFTNAISLRAFSFVDMPEASLVVGEIMCAIASGITVSGIGCGQRAIIGFEPGRASICPALQDIAHPLNPQGILALRMLRDTLSFVMYLASLLPDPQAAYIEYVNLGFIGTQHKPFDFVKQKTKESTNLPPFTPVLAQSHVEIQDSLRALYNLFRKAYLSWIYPYDEEPHLNKDVRRMPVMGLRMFINFALESLVPRHSYMLSDKEFAMPNLVADLGIFGAHMADERSSDIESKVAKGLETMSTRAYDILRHVMLDSDLKSAYFFIDILRLSLQVLPSLEKNGPGEDHIGEDELLYTGYEICLGALTVIRLWLISKEEYRPTHLLEDGTRESSIILTGVIADYMEYVYHLLEWLVEDTVWTERKLALLYNVLLVHRAVMRLYRRKLPRDIKLGFMDILQNTTMDFLAKSPATADDANSTEALTIARGRHILKVDERVLIQESLFSGQRQRRGMSKVDAYLNELQDPMYHMNPDGSHDILSTSTPFSITSDLTWDSMRRVFSIIQDSAAEDGLFQEAAYQHRWTKAEVRLRPSVSNRPAPMLKKTRCVYANIFLSASTNLCQVGGTLSNEVLRKSCENHTEPARIFRRAPDTPLSSGVHAHSQSLGPREHRSGLQLAQMSAQQQKQHRSQRHDSSSSSIWHKITTPFRKHRPTNSSREPPTEMHADQEVPEGADLVHTDSRIEDLQTPTRFVGRMQSGSQDRGDSVATVHIQYDGAPAMAIGPASFDSSSAERESATKLAQQFAKTMIRDVDIDSQKKDVARSNSNAAIDLIDNMILRIWKSVAVWTDFHISEFVFEQQDHAKGLQHIWLDWVSMLGTPFNDDIVRSKIVLDGLVASWDVYRAVLDCSRHTPDNDDVLLNTSWWISELAISLSIDDERGRIAQTAIFRMGCRCSDTINSRVLFLRSRFVQIALITLSPLAKGEEINIKQIQVYLNECHLLFCIGISGSRMLLLALERGLRRLFLDRESYKGQFSESSIRGAALVLSSVATLLSSGRVLNVNHNHPEMRKLTVSNLIESPQGLEKLAKIQPDMENVYYPIMHSIPGHLQYRVEWVKGGAIFGRLCETLLRLLLKPALLGEMGAGCRGSVEYHVISGLTIICFSELSFSDKSLRNELLITNSLIAISSRLFSRDNNVVRVAISSMSIFILGQANLMEFLGVTRMRRITMAVMEATVEQFDRLYDEPTVTTAVIIRELIHMIKIIVVKVPQLITHLDTSVKGASSSDIRDFLVDKIIHNCTQPATPESTSGHRYYKELVVNDSPDGIALSLETADYEIATHNPLDPLQLINEDDQKAKDIAIGYIKQIGEVLYVNMMLYYDENDHPKYIDPFESTDYNSDKVFFYSHGNNIITMYNEPGTELCKFVSRSCAGIYATRTYFSNEGSISAAERRKKLKQRLADKIRTPCPEISNSDDFYAPENNGKPLDVIGVLTTETIVDERRKSRGLHGVRILRPEDAEIVNTSALRLQDYKVIDSIERFASKEAAVCDELAKDNTHESTSKLKHAKNSAADVSEGTKNSSPHDSEEPINPLKMDMFRNLIQQKIAIDSQNPGINYFLPLTKSESLYRDIEALDRVNPNETIKVAILYVGPGQWSESEILSNSYKNTSRAYQSFVASLGWRIDLCTFRGFTGKLDQDGSDGTSCPYFSDQGMEVAFHEAASMPTDPSDQRQLKKKRHIGNDHVHIIWNESHHNYRPETISGDFGNVQIQIRPLEIGKYGISIYCDEQVNAFGPLINGMVVSADALPAAVRSTAINGFRRAVQVFHKTFTHPYSIRQQNINRIFERHVDKTWLNNIAKSKAWL</sequence>
<proteinExistence type="predicted"/>
<dbReference type="GO" id="GO:0005737">
    <property type="term" value="C:cytoplasm"/>
    <property type="evidence" value="ECO:0007669"/>
    <property type="project" value="TreeGrafter"/>
</dbReference>
<evidence type="ECO:0000259" key="3">
    <source>
        <dbReference type="PROSITE" id="PS50085"/>
    </source>
</evidence>
<protein>
    <recommendedName>
        <fullName evidence="3">Rap-GAP domain-containing protein</fullName>
    </recommendedName>
</protein>
<evidence type="ECO:0000313" key="5">
    <source>
        <dbReference type="Proteomes" id="UP001149813"/>
    </source>
</evidence>
<dbReference type="Pfam" id="PF02145">
    <property type="entry name" value="Rap_GAP"/>
    <property type="match status" value="1"/>
</dbReference>
<feature type="compositionally biased region" description="Low complexity" evidence="2">
    <location>
        <begin position="820"/>
        <end position="830"/>
    </location>
</feature>
<feature type="region of interest" description="Disordered" evidence="2">
    <location>
        <begin position="1"/>
        <end position="35"/>
    </location>
</feature>
<dbReference type="OrthoDB" id="19311at2759"/>
<dbReference type="EMBL" id="JANBOJ010000069">
    <property type="protein sequence ID" value="KAJ1723367.1"/>
    <property type="molecule type" value="Genomic_DNA"/>
</dbReference>
<feature type="domain" description="Rap-GAP" evidence="3">
    <location>
        <begin position="1773"/>
        <end position="1985"/>
    </location>
</feature>
<comment type="caution">
    <text evidence="4">The sequence shown here is derived from an EMBL/GenBank/DDBJ whole genome shotgun (WGS) entry which is preliminary data.</text>
</comment>
<evidence type="ECO:0000313" key="4">
    <source>
        <dbReference type="EMBL" id="KAJ1723367.1"/>
    </source>
</evidence>
<dbReference type="PANTHER" id="PTHR10063">
    <property type="entry name" value="TUBERIN"/>
    <property type="match status" value="1"/>
</dbReference>
<dbReference type="Proteomes" id="UP001149813">
    <property type="component" value="Unassembled WGS sequence"/>
</dbReference>
<dbReference type="InterPro" id="IPR035974">
    <property type="entry name" value="Rap/Ran-GAP_sf"/>
</dbReference>
<dbReference type="PANTHER" id="PTHR10063:SF11">
    <property type="entry name" value="RHO GTPASE-ACTIVATING PROTEIN CG5521-RELATED"/>
    <property type="match status" value="1"/>
</dbReference>
<name>A0A9W7Y2I7_9FUNG</name>
<evidence type="ECO:0000256" key="1">
    <source>
        <dbReference type="ARBA" id="ARBA00022468"/>
    </source>
</evidence>
<dbReference type="PROSITE" id="PS50085">
    <property type="entry name" value="RAPGAP"/>
    <property type="match status" value="1"/>
</dbReference>
<dbReference type="GO" id="GO:0051056">
    <property type="term" value="P:regulation of small GTPase mediated signal transduction"/>
    <property type="evidence" value="ECO:0007669"/>
    <property type="project" value="InterPro"/>
</dbReference>
<accession>A0A9W7Y2I7</accession>
<dbReference type="GO" id="GO:0005634">
    <property type="term" value="C:nucleus"/>
    <property type="evidence" value="ECO:0007669"/>
    <property type="project" value="InterPro"/>
</dbReference>
<organism evidence="4 5">
    <name type="scientific">Coemansia erecta</name>
    <dbReference type="NCBI Taxonomy" id="147472"/>
    <lineage>
        <taxon>Eukaryota</taxon>
        <taxon>Fungi</taxon>
        <taxon>Fungi incertae sedis</taxon>
        <taxon>Zoopagomycota</taxon>
        <taxon>Kickxellomycotina</taxon>
        <taxon>Kickxellomycetes</taxon>
        <taxon>Kickxellales</taxon>
        <taxon>Kickxellaceae</taxon>
        <taxon>Coemansia</taxon>
    </lineage>
</organism>
<evidence type="ECO:0000256" key="2">
    <source>
        <dbReference type="SAM" id="MobiDB-lite"/>
    </source>
</evidence>
<keyword evidence="5" id="KW-1185">Reference proteome</keyword>
<dbReference type="InterPro" id="IPR000331">
    <property type="entry name" value="Rap/Ran_GAP_dom"/>
</dbReference>